<evidence type="ECO:0000256" key="3">
    <source>
        <dbReference type="ARBA" id="ARBA00023163"/>
    </source>
</evidence>
<dbReference type="SUPFAM" id="SSF46785">
    <property type="entry name" value="Winged helix' DNA-binding domain"/>
    <property type="match status" value="2"/>
</dbReference>
<dbReference type="SMART" id="SM00345">
    <property type="entry name" value="HTH_GNTR"/>
    <property type="match status" value="2"/>
</dbReference>
<name>A0A917Q5J3_9HYPH</name>
<dbReference type="GO" id="GO:0003700">
    <property type="term" value="F:DNA-binding transcription factor activity"/>
    <property type="evidence" value="ECO:0007669"/>
    <property type="project" value="InterPro"/>
</dbReference>
<dbReference type="Pfam" id="PF00392">
    <property type="entry name" value="GntR"/>
    <property type="match status" value="2"/>
</dbReference>
<keyword evidence="2" id="KW-0238">DNA-binding</keyword>
<dbReference type="InterPro" id="IPR008920">
    <property type="entry name" value="TF_FadR/GntR_C"/>
</dbReference>
<evidence type="ECO:0000256" key="2">
    <source>
        <dbReference type="ARBA" id="ARBA00023125"/>
    </source>
</evidence>
<dbReference type="PANTHER" id="PTHR43537">
    <property type="entry name" value="TRANSCRIPTIONAL REGULATOR, GNTR FAMILY"/>
    <property type="match status" value="1"/>
</dbReference>
<dbReference type="Pfam" id="PF07729">
    <property type="entry name" value="FCD"/>
    <property type="match status" value="1"/>
</dbReference>
<evidence type="ECO:0000313" key="5">
    <source>
        <dbReference type="EMBL" id="GGK26602.1"/>
    </source>
</evidence>
<evidence type="ECO:0000259" key="4">
    <source>
        <dbReference type="PROSITE" id="PS50949"/>
    </source>
</evidence>
<dbReference type="SUPFAM" id="SSF48008">
    <property type="entry name" value="GntR ligand-binding domain-like"/>
    <property type="match status" value="1"/>
</dbReference>
<dbReference type="Proteomes" id="UP000600449">
    <property type="component" value="Unassembled WGS sequence"/>
</dbReference>
<accession>A0A917Q5J3</accession>
<dbReference type="EMBL" id="BMMF01000003">
    <property type="protein sequence ID" value="GGK26602.1"/>
    <property type="molecule type" value="Genomic_DNA"/>
</dbReference>
<organism evidence="5 6">
    <name type="scientific">Salinarimonas ramus</name>
    <dbReference type="NCBI Taxonomy" id="690164"/>
    <lineage>
        <taxon>Bacteria</taxon>
        <taxon>Pseudomonadati</taxon>
        <taxon>Pseudomonadota</taxon>
        <taxon>Alphaproteobacteria</taxon>
        <taxon>Hyphomicrobiales</taxon>
        <taxon>Salinarimonadaceae</taxon>
        <taxon>Salinarimonas</taxon>
    </lineage>
</organism>
<keyword evidence="3" id="KW-0804">Transcription</keyword>
<dbReference type="InterPro" id="IPR000524">
    <property type="entry name" value="Tscrpt_reg_HTH_GntR"/>
</dbReference>
<dbReference type="InterPro" id="IPR036388">
    <property type="entry name" value="WH-like_DNA-bd_sf"/>
</dbReference>
<feature type="domain" description="HTH gntR-type" evidence="4">
    <location>
        <begin position="29"/>
        <end position="96"/>
    </location>
</feature>
<protein>
    <submittedName>
        <fullName evidence="5">GntR family transcriptional regulator</fullName>
    </submittedName>
</protein>
<evidence type="ECO:0000256" key="1">
    <source>
        <dbReference type="ARBA" id="ARBA00023015"/>
    </source>
</evidence>
<keyword evidence="6" id="KW-1185">Reference proteome</keyword>
<dbReference type="InterPro" id="IPR036390">
    <property type="entry name" value="WH_DNA-bd_sf"/>
</dbReference>
<dbReference type="SMART" id="SM00895">
    <property type="entry name" value="FCD"/>
    <property type="match status" value="1"/>
</dbReference>
<proteinExistence type="predicted"/>
<sequence>MVPDVSVRELRQVPVPAERREPPITGPVPRLHERVYTILADEIGAGRLADGTRLTETQVAARFGVSRPPARQALARLAEAGLLDKAEGRGYRVRAGSIHAAKQPLRRPPSVEPLRSVASWERIYDEVESEIVARTLVAQWRIVESDLARHYGVSRTVARDVVGRLQQAGIVRKGERARWIAPALSARHVGELYEVRAILEPEALRRAFARAPEALLARMEDRLADALAAPERLTGADLDALEDEMHVQLLGHCGNEALLQAIRLHQSLLIAHRFLYRRTLAMYEVEPFLPEHREIVGHLRAGRVEEAAASLRAHLTVSRARAMARIARIREAFDPPDLPYLERLAPAADEAAST</sequence>
<comment type="caution">
    <text evidence="5">The sequence shown here is derived from an EMBL/GenBank/DDBJ whole genome shotgun (WGS) entry which is preliminary data.</text>
</comment>
<dbReference type="PANTHER" id="PTHR43537:SF45">
    <property type="entry name" value="GNTR FAMILY REGULATORY PROTEIN"/>
    <property type="match status" value="1"/>
</dbReference>
<dbReference type="Gene3D" id="1.10.10.10">
    <property type="entry name" value="Winged helix-like DNA-binding domain superfamily/Winged helix DNA-binding domain"/>
    <property type="match status" value="2"/>
</dbReference>
<dbReference type="PROSITE" id="PS50949">
    <property type="entry name" value="HTH_GNTR"/>
    <property type="match status" value="1"/>
</dbReference>
<dbReference type="AlphaFoldDB" id="A0A917Q5J3"/>
<dbReference type="InterPro" id="IPR011711">
    <property type="entry name" value="GntR_C"/>
</dbReference>
<dbReference type="Gene3D" id="1.20.120.530">
    <property type="entry name" value="GntR ligand-binding domain-like"/>
    <property type="match status" value="1"/>
</dbReference>
<evidence type="ECO:0000313" key="6">
    <source>
        <dbReference type="Proteomes" id="UP000600449"/>
    </source>
</evidence>
<reference evidence="5 6" key="1">
    <citation type="journal article" date="2014" name="Int. J. Syst. Evol. Microbiol.">
        <title>Complete genome sequence of Corynebacterium casei LMG S-19264T (=DSM 44701T), isolated from a smear-ripened cheese.</title>
        <authorList>
            <consortium name="US DOE Joint Genome Institute (JGI-PGF)"/>
            <person name="Walter F."/>
            <person name="Albersmeier A."/>
            <person name="Kalinowski J."/>
            <person name="Ruckert C."/>
        </authorList>
    </citation>
    <scope>NUCLEOTIDE SEQUENCE [LARGE SCALE GENOMIC DNA]</scope>
    <source>
        <strain evidence="5 6">CGMCC 1.9161</strain>
    </source>
</reference>
<dbReference type="CDD" id="cd07377">
    <property type="entry name" value="WHTH_GntR"/>
    <property type="match status" value="1"/>
</dbReference>
<gene>
    <name evidence="5" type="ORF">GCM10011322_11300</name>
</gene>
<dbReference type="GO" id="GO:0003677">
    <property type="term" value="F:DNA binding"/>
    <property type="evidence" value="ECO:0007669"/>
    <property type="project" value="UniProtKB-KW"/>
</dbReference>
<keyword evidence="1" id="KW-0805">Transcription regulation</keyword>